<feature type="transmembrane region" description="Helical" evidence="2">
    <location>
        <begin position="95"/>
        <end position="113"/>
    </location>
</feature>
<dbReference type="EMBL" id="CAJVPV010000836">
    <property type="protein sequence ID" value="CAG8475773.1"/>
    <property type="molecule type" value="Genomic_DNA"/>
</dbReference>
<evidence type="ECO:0000313" key="4">
    <source>
        <dbReference type="Proteomes" id="UP000789342"/>
    </source>
</evidence>
<keyword evidence="2" id="KW-1133">Transmembrane helix</keyword>
<evidence type="ECO:0000256" key="1">
    <source>
        <dbReference type="SAM" id="MobiDB-lite"/>
    </source>
</evidence>
<feature type="compositionally biased region" description="Low complexity" evidence="1">
    <location>
        <begin position="294"/>
        <end position="310"/>
    </location>
</feature>
<protein>
    <submittedName>
        <fullName evidence="3">13182_t:CDS:1</fullName>
    </submittedName>
</protein>
<accession>A0A9N8W9L7</accession>
<dbReference type="AlphaFoldDB" id="A0A9N8W9L7"/>
<feature type="transmembrane region" description="Helical" evidence="2">
    <location>
        <begin position="12"/>
        <end position="35"/>
    </location>
</feature>
<evidence type="ECO:0000256" key="2">
    <source>
        <dbReference type="SAM" id="Phobius"/>
    </source>
</evidence>
<dbReference type="Proteomes" id="UP000789342">
    <property type="component" value="Unassembled WGS sequence"/>
</dbReference>
<keyword evidence="4" id="KW-1185">Reference proteome</keyword>
<keyword evidence="2" id="KW-0812">Transmembrane</keyword>
<keyword evidence="2" id="KW-0472">Membrane</keyword>
<feature type="transmembrane region" description="Helical" evidence="2">
    <location>
        <begin position="142"/>
        <end position="163"/>
    </location>
</feature>
<dbReference type="OrthoDB" id="2393877at2759"/>
<reference evidence="3" key="1">
    <citation type="submission" date="2021-06" db="EMBL/GenBank/DDBJ databases">
        <authorList>
            <person name="Kallberg Y."/>
            <person name="Tangrot J."/>
            <person name="Rosling A."/>
        </authorList>
    </citation>
    <scope>NUCLEOTIDE SEQUENCE</scope>
    <source>
        <strain evidence="3">CL551</strain>
    </source>
</reference>
<evidence type="ECO:0000313" key="3">
    <source>
        <dbReference type="EMBL" id="CAG8475773.1"/>
    </source>
</evidence>
<gene>
    <name evidence="3" type="ORF">AMORRO_LOCUS2066</name>
</gene>
<organism evidence="3 4">
    <name type="scientific">Acaulospora morrowiae</name>
    <dbReference type="NCBI Taxonomy" id="94023"/>
    <lineage>
        <taxon>Eukaryota</taxon>
        <taxon>Fungi</taxon>
        <taxon>Fungi incertae sedis</taxon>
        <taxon>Mucoromycota</taxon>
        <taxon>Glomeromycotina</taxon>
        <taxon>Glomeromycetes</taxon>
        <taxon>Diversisporales</taxon>
        <taxon>Acaulosporaceae</taxon>
        <taxon>Acaulospora</taxon>
    </lineage>
</organism>
<feature type="region of interest" description="Disordered" evidence="1">
    <location>
        <begin position="282"/>
        <end position="336"/>
    </location>
</feature>
<sequence>MIIFRQHPRFFLGLKCTQIILAILILAFELTQFIYYGEKLVQENGRNDWFDPALNDQASNGQTKIWVITVCALTIISHVTYVFRFINIWNKGPYAFIELLFLALWLTSSLSNLDPIFRGLETLNCRAQAFSSSPDARIICGLWTTSIAFGWITFGTYFLSFFFSWQARKENQPGIGIRNLGYNHNNQIFTSETLQEQKKIIVRSDSNALPITVITVPQNIHQPPESEKEIPQQTQLLLQSGLPDQGIPLQIVLPQSDFQRVREEPIVENHQHHEMPQLPHLVHPQDTATSFPEQGQQHQQQLQQPQQLQQDDGNSDFLNVIPSRKPSASSLHEVPL</sequence>
<proteinExistence type="predicted"/>
<name>A0A9N8W9L7_9GLOM</name>
<comment type="caution">
    <text evidence="3">The sequence shown here is derived from an EMBL/GenBank/DDBJ whole genome shotgun (WGS) entry which is preliminary data.</text>
</comment>
<feature type="transmembrane region" description="Helical" evidence="2">
    <location>
        <begin position="65"/>
        <end position="83"/>
    </location>
</feature>